<gene>
    <name evidence="1" type="ORF">SAMN06273567_10426</name>
</gene>
<sequence>MAVLNTTLTLLTGPQLAVPAPPLLVDALERVEVTTSDTARSGFQLVLAAGRTGPADLLDFPLLRLPLLRPFHRVVLVVTFAGTPRVLMDGVITHREVTPGSTPGATRLTVTGEDVSVLMDLEEKTVEHPAQDETAIATRIILSYPSLGLVPQVVPPPSLDPPVPVERIPVQQGTDLGHLTEMARRFGFVFFVVAGPAPMTNTAYWGPPVRTGRPQRALSVDLGAETNVQQITFRADGLAPTQVVGEIQDRLTNRAMPVRSAGSLRPPLAALPDWLVNLPNVRTTVFRDSGLSTAQALARAQGMAEASTDSLTATGSLDALRYGDVLTARGLVGLRGAGWQHDGLYYVQRVTHTIQRGEYTQAFTLTREGVGSTTAVVAP</sequence>
<name>A0A521DYR8_9ACTN</name>
<evidence type="ECO:0008006" key="3">
    <source>
        <dbReference type="Google" id="ProtNLM"/>
    </source>
</evidence>
<dbReference type="AlphaFoldDB" id="A0A521DYR8"/>
<evidence type="ECO:0000313" key="1">
    <source>
        <dbReference type="EMBL" id="SMO76836.1"/>
    </source>
</evidence>
<reference evidence="1 2" key="1">
    <citation type="submission" date="2017-05" db="EMBL/GenBank/DDBJ databases">
        <authorList>
            <person name="Varghese N."/>
            <person name="Submissions S."/>
        </authorList>
    </citation>
    <scope>NUCLEOTIDE SEQUENCE [LARGE SCALE GENOMIC DNA]</scope>
    <source>
        <strain evidence="1 2">DSM 46834</strain>
    </source>
</reference>
<organism evidence="1 2">
    <name type="scientific">Geodermatophilus aquaeductus</name>
    <dbReference type="NCBI Taxonomy" id="1564161"/>
    <lineage>
        <taxon>Bacteria</taxon>
        <taxon>Bacillati</taxon>
        <taxon>Actinomycetota</taxon>
        <taxon>Actinomycetes</taxon>
        <taxon>Geodermatophilales</taxon>
        <taxon>Geodermatophilaceae</taxon>
        <taxon>Geodermatophilus</taxon>
    </lineage>
</organism>
<dbReference type="Proteomes" id="UP000317484">
    <property type="component" value="Unassembled WGS sequence"/>
</dbReference>
<accession>A0A521DYR8</accession>
<dbReference type="EMBL" id="FXTJ01000004">
    <property type="protein sequence ID" value="SMO76836.1"/>
    <property type="molecule type" value="Genomic_DNA"/>
</dbReference>
<dbReference type="RefSeq" id="WP_142458652.1">
    <property type="nucleotide sequence ID" value="NZ_FXTJ01000004.1"/>
</dbReference>
<keyword evidence="2" id="KW-1185">Reference proteome</keyword>
<evidence type="ECO:0000313" key="2">
    <source>
        <dbReference type="Proteomes" id="UP000317484"/>
    </source>
</evidence>
<protein>
    <recommendedName>
        <fullName evidence="3">Phage protein D</fullName>
    </recommendedName>
</protein>
<proteinExistence type="predicted"/>